<comment type="caution">
    <text evidence="4">The sequence shown here is derived from an EMBL/GenBank/DDBJ whole genome shotgun (WGS) entry which is preliminary data.</text>
</comment>
<accession>A0AAE8N5F3</accession>
<evidence type="ECO:0000313" key="4">
    <source>
        <dbReference type="EMBL" id="SPO06532.1"/>
    </source>
</evidence>
<reference evidence="4" key="1">
    <citation type="submission" date="2018-03" db="EMBL/GenBank/DDBJ databases">
        <authorList>
            <person name="Guldener U."/>
        </authorList>
    </citation>
    <scope>NUCLEOTIDE SEQUENCE</scope>
</reference>
<feature type="compositionally biased region" description="Polar residues" evidence="1">
    <location>
        <begin position="659"/>
        <end position="669"/>
    </location>
</feature>
<feature type="chain" id="PRO_5042084934" description="Azaphilone pigments biosynthesis cluster protein L N-terminal domain-containing protein" evidence="2">
    <location>
        <begin position="27"/>
        <end position="669"/>
    </location>
</feature>
<dbReference type="InterPro" id="IPR031348">
    <property type="entry name" value="PigL_N"/>
</dbReference>
<dbReference type="Pfam" id="PF17111">
    <property type="entry name" value="PigL_N"/>
    <property type="match status" value="1"/>
</dbReference>
<feature type="region of interest" description="Disordered" evidence="1">
    <location>
        <begin position="628"/>
        <end position="669"/>
    </location>
</feature>
<keyword evidence="5" id="KW-1185">Reference proteome</keyword>
<feature type="compositionally biased region" description="Acidic residues" evidence="1">
    <location>
        <begin position="628"/>
        <end position="649"/>
    </location>
</feature>
<dbReference type="Proteomes" id="UP001187682">
    <property type="component" value="Unassembled WGS sequence"/>
</dbReference>
<evidence type="ECO:0000256" key="2">
    <source>
        <dbReference type="SAM" id="SignalP"/>
    </source>
</evidence>
<feature type="signal peptide" evidence="2">
    <location>
        <begin position="1"/>
        <end position="26"/>
    </location>
</feature>
<feature type="domain" description="Azaphilone pigments biosynthesis cluster protein L N-terminal" evidence="3">
    <location>
        <begin position="2"/>
        <end position="140"/>
    </location>
</feature>
<dbReference type="AlphaFoldDB" id="A0AAE8N5F3"/>
<proteinExistence type="predicted"/>
<gene>
    <name evidence="4" type="ORF">DNG_09222</name>
</gene>
<sequence>MEALGAGANALAFVVLALKSAKTIYAVIGDLKDGPNNVRRAITNVNRLLSTLDQLSKCRALDERGSNGLADRMLTCLKDLETFSTKLEGLRVTKSEKRLGMYWKRVKAVLNEKALDNMNDVVAGHTSALNLQLAALQSETVFGVPDQLDMIKKELVSQRTTRETETRIWREQRMEWREVPQNVGHAKNTLATIHKEVQVMSSSQAAGHSRTDAKLDEILEQLLTLQLQRQSSSRGVEVKGRDSHKQTPAKGLRVGYKEETCSELMESLARLCRLADKKSGRVAPGESEDIIKSLLAIMTWMMSQEFLRGATTSGLVDTKPCTSCDGQHLQDIRTCVSSVYSVLLSARHITLNDQERIRQQAPGVWCSHHWTTEVYDFGLGVLLVRSCTEYHDYQHPSQSGTPNSNFQHDSFVEEVTTSITLIPSRMQGVGQMLNITSHQLHGDQGTFSSIPTLSVNNILPAGSPVFSTVREGRMRDFLALLRDGKASIRDHDEYGASLLHKWFTSDAVRRYRDGLIYLIRNGADVLAKNNDGISVSQAAYRPYASGLWKTVKKDNIGGFSGDLWDCALASCGFDVPTFRRGFARRSDYTELYTREHFEILWEDREHLCPYYHDDESEIQNLVECMDDEDASEWTTTDSEDDWTSDDLNDEQMPPEQRDTGGSPTGSFRR</sequence>
<dbReference type="EMBL" id="ONZQ02000016">
    <property type="protein sequence ID" value="SPO06532.1"/>
    <property type="molecule type" value="Genomic_DNA"/>
</dbReference>
<keyword evidence="2" id="KW-0732">Signal</keyword>
<protein>
    <recommendedName>
        <fullName evidence="3">Azaphilone pigments biosynthesis cluster protein L N-terminal domain-containing protein</fullName>
    </recommendedName>
</protein>
<evidence type="ECO:0000256" key="1">
    <source>
        <dbReference type="SAM" id="MobiDB-lite"/>
    </source>
</evidence>
<name>A0AAE8N5F3_9PEZI</name>
<evidence type="ECO:0000313" key="5">
    <source>
        <dbReference type="Proteomes" id="UP001187682"/>
    </source>
</evidence>
<evidence type="ECO:0000259" key="3">
    <source>
        <dbReference type="Pfam" id="PF17111"/>
    </source>
</evidence>
<organism evidence="4 5">
    <name type="scientific">Cephalotrichum gorgonifer</name>
    <dbReference type="NCBI Taxonomy" id="2041049"/>
    <lineage>
        <taxon>Eukaryota</taxon>
        <taxon>Fungi</taxon>
        <taxon>Dikarya</taxon>
        <taxon>Ascomycota</taxon>
        <taxon>Pezizomycotina</taxon>
        <taxon>Sordariomycetes</taxon>
        <taxon>Hypocreomycetidae</taxon>
        <taxon>Microascales</taxon>
        <taxon>Microascaceae</taxon>
        <taxon>Cephalotrichum</taxon>
    </lineage>
</organism>